<gene>
    <name evidence="2" type="ORF">Pan54_25360</name>
</gene>
<evidence type="ECO:0000256" key="1">
    <source>
        <dbReference type="SAM" id="Phobius"/>
    </source>
</evidence>
<dbReference type="EMBL" id="SJPG01000001">
    <property type="protein sequence ID" value="TWT61799.1"/>
    <property type="molecule type" value="Genomic_DNA"/>
</dbReference>
<keyword evidence="1" id="KW-1133">Transmembrane helix</keyword>
<evidence type="ECO:0008006" key="4">
    <source>
        <dbReference type="Google" id="ProtNLM"/>
    </source>
</evidence>
<protein>
    <recommendedName>
        <fullName evidence="4">Bacterial type II secretion system protein G</fullName>
    </recommendedName>
</protein>
<organism evidence="2 3">
    <name type="scientific">Rubinisphaera italica</name>
    <dbReference type="NCBI Taxonomy" id="2527969"/>
    <lineage>
        <taxon>Bacteria</taxon>
        <taxon>Pseudomonadati</taxon>
        <taxon>Planctomycetota</taxon>
        <taxon>Planctomycetia</taxon>
        <taxon>Planctomycetales</taxon>
        <taxon>Planctomycetaceae</taxon>
        <taxon>Rubinisphaera</taxon>
    </lineage>
</organism>
<dbReference type="Proteomes" id="UP000316095">
    <property type="component" value="Unassembled WGS sequence"/>
</dbReference>
<sequence length="486" mass="55070">MLSHGSTVAFFMGGKKLGKKIMVDEHTPKQSSYWQRFLHPWFAVPVMIVVMLIAAPFMYRSYKLSIISDPGEPFDVEAFISAHTVPDSENALVPFRNILTLMKPSNDKTYPECGTALWNRVSINEYMQNTLDHVKDNEVALIEFEKASQMPDYCEVQPAFINYTSSFVTTCNIRSYAELCVIRAWIASENGKDAEATKWLLCNLRTSRLVELHGCIMNRFVGIALHNLTSETIIKWLARQQLSQTELEKFLKEMQTIQQMTPPISDQIKMEYLMVLHSEEILQGEVFPSSTPGAAKAVLPWAFYFQGEPELLFRVYGHCVTNNLRYVDLPKYKRPSRSSHGSNICYLFVKPITESTHPSNLSPEKIELAADSSVLFQLAYYQTGSMLEAVDLETMRQRLLETAIQLELYRKSNGEFPDTLAQVFTSTETLPIDDLEAKGAILNYVKEGPLHYRLWSVGADGIDSGGVNLTLDKDAADLGIEMKRQP</sequence>
<evidence type="ECO:0000313" key="3">
    <source>
        <dbReference type="Proteomes" id="UP000316095"/>
    </source>
</evidence>
<accession>A0A5C5XGH9</accession>
<proteinExistence type="predicted"/>
<reference evidence="2 3" key="1">
    <citation type="submission" date="2019-02" db="EMBL/GenBank/DDBJ databases">
        <title>Deep-cultivation of Planctomycetes and their phenomic and genomic characterization uncovers novel biology.</title>
        <authorList>
            <person name="Wiegand S."/>
            <person name="Jogler M."/>
            <person name="Boedeker C."/>
            <person name="Pinto D."/>
            <person name="Vollmers J."/>
            <person name="Rivas-Marin E."/>
            <person name="Kohn T."/>
            <person name="Peeters S.H."/>
            <person name="Heuer A."/>
            <person name="Rast P."/>
            <person name="Oberbeckmann S."/>
            <person name="Bunk B."/>
            <person name="Jeske O."/>
            <person name="Meyerdierks A."/>
            <person name="Storesund J.E."/>
            <person name="Kallscheuer N."/>
            <person name="Luecker S."/>
            <person name="Lage O.M."/>
            <person name="Pohl T."/>
            <person name="Merkel B.J."/>
            <person name="Hornburger P."/>
            <person name="Mueller R.-W."/>
            <person name="Bruemmer F."/>
            <person name="Labrenz M."/>
            <person name="Spormann A.M."/>
            <person name="Op Den Camp H."/>
            <person name="Overmann J."/>
            <person name="Amann R."/>
            <person name="Jetten M.S.M."/>
            <person name="Mascher T."/>
            <person name="Medema M.H."/>
            <person name="Devos D.P."/>
            <person name="Kaster A.-K."/>
            <person name="Ovreas L."/>
            <person name="Rohde M."/>
            <person name="Galperin M.Y."/>
            <person name="Jogler C."/>
        </authorList>
    </citation>
    <scope>NUCLEOTIDE SEQUENCE [LARGE SCALE GENOMIC DNA]</scope>
    <source>
        <strain evidence="2 3">Pan54</strain>
    </source>
</reference>
<keyword evidence="1" id="KW-0812">Transmembrane</keyword>
<feature type="transmembrane region" description="Helical" evidence="1">
    <location>
        <begin position="38"/>
        <end position="59"/>
    </location>
</feature>
<name>A0A5C5XGH9_9PLAN</name>
<dbReference type="AlphaFoldDB" id="A0A5C5XGH9"/>
<comment type="caution">
    <text evidence="2">The sequence shown here is derived from an EMBL/GenBank/DDBJ whole genome shotgun (WGS) entry which is preliminary data.</text>
</comment>
<keyword evidence="3" id="KW-1185">Reference proteome</keyword>
<evidence type="ECO:0000313" key="2">
    <source>
        <dbReference type="EMBL" id="TWT61799.1"/>
    </source>
</evidence>
<keyword evidence="1" id="KW-0472">Membrane</keyword>